<organism evidence="2">
    <name type="scientific">Picea glauca</name>
    <name type="common">White spruce</name>
    <name type="synonym">Pinus glauca</name>
    <dbReference type="NCBI Taxonomy" id="3330"/>
    <lineage>
        <taxon>Eukaryota</taxon>
        <taxon>Viridiplantae</taxon>
        <taxon>Streptophyta</taxon>
        <taxon>Embryophyta</taxon>
        <taxon>Tracheophyta</taxon>
        <taxon>Spermatophyta</taxon>
        <taxon>Pinopsida</taxon>
        <taxon>Pinidae</taxon>
        <taxon>Conifers I</taxon>
        <taxon>Pinales</taxon>
        <taxon>Pinaceae</taxon>
        <taxon>Picea</taxon>
    </lineage>
</organism>
<dbReference type="AlphaFoldDB" id="A0A101M0B7"/>
<proteinExistence type="predicted"/>
<gene>
    <name evidence="2" type="ORF">ABT39_MTgene4642</name>
</gene>
<evidence type="ECO:0000256" key="1">
    <source>
        <dbReference type="SAM" id="MobiDB-lite"/>
    </source>
</evidence>
<geneLocation type="mitochondrion" evidence="2"/>
<dbReference type="EMBL" id="LKAM01000005">
    <property type="protein sequence ID" value="KUM48627.1"/>
    <property type="molecule type" value="Genomic_DNA"/>
</dbReference>
<comment type="caution">
    <text evidence="2">The sequence shown here is derived from an EMBL/GenBank/DDBJ whole genome shotgun (WGS) entry which is preliminary data.</text>
</comment>
<sequence>MMSSSNALFSTGVFKKGTDSSKYTSRRMITFFGSYHFDPLVIVGYPMNISFSLFPQPLTT</sequence>
<feature type="region of interest" description="Disordered" evidence="1">
    <location>
        <begin position="1"/>
        <end position="21"/>
    </location>
</feature>
<name>A0A101M0B7_PICGL</name>
<protein>
    <submittedName>
        <fullName evidence="2">Uncharacterized protein</fullName>
    </submittedName>
</protein>
<reference evidence="2" key="1">
    <citation type="journal article" date="2015" name="Genome Biol. Evol.">
        <title>Organellar Genomes of White Spruce (Picea glauca): Assembly and Annotation.</title>
        <authorList>
            <person name="Jackman S.D."/>
            <person name="Warren R.L."/>
            <person name="Gibb E.A."/>
            <person name="Vandervalk B.P."/>
            <person name="Mohamadi H."/>
            <person name="Chu J."/>
            <person name="Raymond A."/>
            <person name="Pleasance S."/>
            <person name="Coope R."/>
            <person name="Wildung M.R."/>
            <person name="Ritland C.E."/>
            <person name="Bousquet J."/>
            <person name="Jones S.J."/>
            <person name="Bohlmann J."/>
            <person name="Birol I."/>
        </authorList>
    </citation>
    <scope>NUCLEOTIDE SEQUENCE [LARGE SCALE GENOMIC DNA]</scope>
    <source>
        <tissue evidence="2">Flushing bud</tissue>
    </source>
</reference>
<keyword evidence="2" id="KW-0496">Mitochondrion</keyword>
<evidence type="ECO:0000313" key="2">
    <source>
        <dbReference type="EMBL" id="KUM48627.1"/>
    </source>
</evidence>
<accession>A0A101M0B7</accession>